<protein>
    <submittedName>
        <fullName evidence="2">Uncharacterized protein</fullName>
    </submittedName>
</protein>
<sequence length="77" mass="9067">MGTLHDDHHHHSPRHDTLRMRDRILQMKPLTRSHDERQMHASDWVVMGQAARHCALQARTNHNRALPARAITLDPRR</sequence>
<accession>A0A9W9LWP2</accession>
<dbReference type="Proteomes" id="UP001146351">
    <property type="component" value="Unassembled WGS sequence"/>
</dbReference>
<evidence type="ECO:0000313" key="3">
    <source>
        <dbReference type="Proteomes" id="UP001146351"/>
    </source>
</evidence>
<comment type="caution">
    <text evidence="2">The sequence shown here is derived from an EMBL/GenBank/DDBJ whole genome shotgun (WGS) entry which is preliminary data.</text>
</comment>
<keyword evidence="3" id="KW-1185">Reference proteome</keyword>
<reference evidence="2" key="1">
    <citation type="submission" date="2022-11" db="EMBL/GenBank/DDBJ databases">
        <authorList>
            <person name="Petersen C."/>
        </authorList>
    </citation>
    <scope>NUCLEOTIDE SEQUENCE</scope>
    <source>
        <strain evidence="2">IBT 21917</strain>
    </source>
</reference>
<evidence type="ECO:0000256" key="1">
    <source>
        <dbReference type="SAM" id="MobiDB-lite"/>
    </source>
</evidence>
<feature type="region of interest" description="Disordered" evidence="1">
    <location>
        <begin position="1"/>
        <end position="20"/>
    </location>
</feature>
<gene>
    <name evidence="2" type="ORF">N7492_004061</name>
</gene>
<dbReference type="AlphaFoldDB" id="A0A9W9LWP2"/>
<proteinExistence type="predicted"/>
<reference evidence="2" key="2">
    <citation type="journal article" date="2023" name="IMA Fungus">
        <title>Comparative genomic study of the Penicillium genus elucidates a diverse pangenome and 15 lateral gene transfer events.</title>
        <authorList>
            <person name="Petersen C."/>
            <person name="Sorensen T."/>
            <person name="Nielsen M.R."/>
            <person name="Sondergaard T.E."/>
            <person name="Sorensen J.L."/>
            <person name="Fitzpatrick D.A."/>
            <person name="Frisvad J.C."/>
            <person name="Nielsen K.L."/>
        </authorList>
    </citation>
    <scope>NUCLEOTIDE SEQUENCE</scope>
    <source>
        <strain evidence="2">IBT 21917</strain>
    </source>
</reference>
<evidence type="ECO:0000313" key="2">
    <source>
        <dbReference type="EMBL" id="KAJ5180851.1"/>
    </source>
</evidence>
<name>A0A9W9LWP2_9EURO</name>
<dbReference type="EMBL" id="JAPQKO010000002">
    <property type="protein sequence ID" value="KAJ5180851.1"/>
    <property type="molecule type" value="Genomic_DNA"/>
</dbReference>
<organism evidence="2 3">
    <name type="scientific">Penicillium capsulatum</name>
    <dbReference type="NCBI Taxonomy" id="69766"/>
    <lineage>
        <taxon>Eukaryota</taxon>
        <taxon>Fungi</taxon>
        <taxon>Dikarya</taxon>
        <taxon>Ascomycota</taxon>
        <taxon>Pezizomycotina</taxon>
        <taxon>Eurotiomycetes</taxon>
        <taxon>Eurotiomycetidae</taxon>
        <taxon>Eurotiales</taxon>
        <taxon>Aspergillaceae</taxon>
        <taxon>Penicillium</taxon>
    </lineage>
</organism>